<keyword evidence="2" id="KW-0378">Hydrolase</keyword>
<gene>
    <name evidence="2" type="ORF">FOB72_17160</name>
</gene>
<evidence type="ECO:0000313" key="3">
    <source>
        <dbReference type="Proteomes" id="UP000322822"/>
    </source>
</evidence>
<dbReference type="Pfam" id="PF00561">
    <property type="entry name" value="Abhydrolase_1"/>
    <property type="match status" value="1"/>
</dbReference>
<evidence type="ECO:0000313" key="2">
    <source>
        <dbReference type="EMBL" id="QET03899.1"/>
    </source>
</evidence>
<organism evidence="2 3">
    <name type="scientific">Cupriavidus pauculus</name>
    <dbReference type="NCBI Taxonomy" id="82633"/>
    <lineage>
        <taxon>Bacteria</taxon>
        <taxon>Pseudomonadati</taxon>
        <taxon>Pseudomonadota</taxon>
        <taxon>Betaproteobacteria</taxon>
        <taxon>Burkholderiales</taxon>
        <taxon>Burkholderiaceae</taxon>
        <taxon>Cupriavidus</taxon>
    </lineage>
</organism>
<dbReference type="Proteomes" id="UP000322822">
    <property type="component" value="Plasmid unnamed1"/>
</dbReference>
<dbReference type="InterPro" id="IPR000073">
    <property type="entry name" value="AB_hydrolase_1"/>
</dbReference>
<reference evidence="2 3" key="1">
    <citation type="submission" date="2019-09" db="EMBL/GenBank/DDBJ databases">
        <title>FDA dAtabase for Regulatory Grade micrObial Sequences (FDA-ARGOS): Supporting development and validation of Infectious Disease Dx tests.</title>
        <authorList>
            <person name="Sciortino C."/>
            <person name="Tallon L."/>
            <person name="Sadzewicz L."/>
            <person name="Vavikolanu K."/>
            <person name="Mehta A."/>
            <person name="Aluvathingal J."/>
            <person name="Nadendla S."/>
            <person name="Nandy P."/>
            <person name="Geyer C."/>
            <person name="Yan Y."/>
            <person name="Sichtig H."/>
        </authorList>
    </citation>
    <scope>NUCLEOTIDE SEQUENCE [LARGE SCALE GENOMIC DNA]</scope>
    <source>
        <strain evidence="2 3">FDAARGOS_664</strain>
        <plasmid evidence="2 3">unnamed1</plasmid>
    </source>
</reference>
<dbReference type="RefSeq" id="WP_150373964.1">
    <property type="nucleotide sequence ID" value="NZ_CP044066.1"/>
</dbReference>
<dbReference type="InterPro" id="IPR029058">
    <property type="entry name" value="AB_hydrolase_fold"/>
</dbReference>
<dbReference type="EMBL" id="CP044066">
    <property type="protein sequence ID" value="QET03899.1"/>
    <property type="molecule type" value="Genomic_DNA"/>
</dbReference>
<dbReference type="GO" id="GO:0016787">
    <property type="term" value="F:hydrolase activity"/>
    <property type="evidence" value="ECO:0007669"/>
    <property type="project" value="UniProtKB-KW"/>
</dbReference>
<dbReference type="OrthoDB" id="9780765at2"/>
<name>A0A5P2H999_9BURK</name>
<accession>A0A5P2H999</accession>
<dbReference type="GO" id="GO:0016020">
    <property type="term" value="C:membrane"/>
    <property type="evidence" value="ECO:0007669"/>
    <property type="project" value="TreeGrafter"/>
</dbReference>
<protein>
    <submittedName>
        <fullName evidence="2">Alpha/beta hydrolase</fullName>
    </submittedName>
</protein>
<dbReference type="Gene3D" id="3.40.50.1820">
    <property type="entry name" value="alpha/beta hydrolase"/>
    <property type="match status" value="1"/>
</dbReference>
<dbReference type="InterPro" id="IPR050266">
    <property type="entry name" value="AB_hydrolase_sf"/>
</dbReference>
<dbReference type="AlphaFoldDB" id="A0A5P2H999"/>
<geneLocation type="plasmid" evidence="2">
    <name>unnamed1</name>
</geneLocation>
<feature type="domain" description="AB hydrolase-1" evidence="1">
    <location>
        <begin position="67"/>
        <end position="306"/>
    </location>
</feature>
<sequence length="343" mass="36898">MPPKTSRTSFVNSGSVVAASALAFVGTAAALWVNHRARVAEREHPPTGQFIEIEGVRLHYLEQGTGPPVVLLHGNGVQSEDFIASGLFDKLAQRHRVIAFDRPGFGYSDRPRGRIWTPRLQALLLSKAINQLSAMRPVVVAHSWGTLVALAMGLQTPAEIGALVLLSGYYHPTARLDAPLNIPGAIPGVGDVLQHTALPVLARVGLKRALRKMFAPAQIPENFFSVIPRELMLRPKQLRAAAEDTALMIPAVTLMRSEYSRLRPPVVLFAGTDDGIVDSGAQTVRLHKEVAGSQLHMVPTGHMLHYAAVNEIANAVASLSEDPVSSSELLSVAQEVEGNPIDS</sequence>
<dbReference type="PANTHER" id="PTHR43798">
    <property type="entry name" value="MONOACYLGLYCEROL LIPASE"/>
    <property type="match status" value="1"/>
</dbReference>
<dbReference type="PANTHER" id="PTHR43798:SF33">
    <property type="entry name" value="HYDROLASE, PUTATIVE (AFU_ORTHOLOGUE AFUA_2G14860)-RELATED"/>
    <property type="match status" value="1"/>
</dbReference>
<keyword evidence="2" id="KW-0614">Plasmid</keyword>
<dbReference type="SUPFAM" id="SSF53474">
    <property type="entry name" value="alpha/beta-Hydrolases"/>
    <property type="match status" value="1"/>
</dbReference>
<proteinExistence type="predicted"/>
<dbReference type="PRINTS" id="PR00111">
    <property type="entry name" value="ABHYDROLASE"/>
</dbReference>
<evidence type="ECO:0000259" key="1">
    <source>
        <dbReference type="Pfam" id="PF00561"/>
    </source>
</evidence>